<name>A0A0F9SAZ0_9ZZZZ</name>
<comment type="caution">
    <text evidence="1">The sequence shown here is derived from an EMBL/GenBank/DDBJ whole genome shotgun (WGS) entry which is preliminary data.</text>
</comment>
<dbReference type="AlphaFoldDB" id="A0A0F9SAZ0"/>
<gene>
    <name evidence="1" type="ORF">LCGC14_0796430</name>
</gene>
<dbReference type="EMBL" id="LAZR01002123">
    <property type="protein sequence ID" value="KKN34166.1"/>
    <property type="molecule type" value="Genomic_DNA"/>
</dbReference>
<accession>A0A0F9SAZ0</accession>
<organism evidence="1">
    <name type="scientific">marine sediment metagenome</name>
    <dbReference type="NCBI Taxonomy" id="412755"/>
    <lineage>
        <taxon>unclassified sequences</taxon>
        <taxon>metagenomes</taxon>
        <taxon>ecological metagenomes</taxon>
    </lineage>
</organism>
<proteinExistence type="predicted"/>
<reference evidence="1" key="1">
    <citation type="journal article" date="2015" name="Nature">
        <title>Complex archaea that bridge the gap between prokaryotes and eukaryotes.</title>
        <authorList>
            <person name="Spang A."/>
            <person name="Saw J.H."/>
            <person name="Jorgensen S.L."/>
            <person name="Zaremba-Niedzwiedzka K."/>
            <person name="Martijn J."/>
            <person name="Lind A.E."/>
            <person name="van Eijk R."/>
            <person name="Schleper C."/>
            <person name="Guy L."/>
            <person name="Ettema T.J."/>
        </authorList>
    </citation>
    <scope>NUCLEOTIDE SEQUENCE</scope>
</reference>
<sequence>MVIKTHLIQEKENLNYKTLKQVLKILEEFKNNLNKRFNFTKLGKYLRLEPSEVDEIISLILTFQDLFENVFKTYLVRKKMMNNQIYLIAEPNRALQCLGPHKIRITNHHLNLLNDIIYFFKFVQRGKGFDIEGNGSDLLKNVRELFEYYPYFFLKKNGFIYPSELGLELGELILSFKKNSKHLKKLHVKEHTIIVE</sequence>
<evidence type="ECO:0000313" key="1">
    <source>
        <dbReference type="EMBL" id="KKN34166.1"/>
    </source>
</evidence>
<protein>
    <submittedName>
        <fullName evidence="1">Uncharacterized protein</fullName>
    </submittedName>
</protein>